<evidence type="ECO:0000256" key="6">
    <source>
        <dbReference type="ARBA" id="ARBA00022692"/>
    </source>
</evidence>
<keyword evidence="6 9" id="KW-0812">Transmembrane</keyword>
<evidence type="ECO:0000256" key="7">
    <source>
        <dbReference type="ARBA" id="ARBA00022989"/>
    </source>
</evidence>
<comment type="pathway">
    <text evidence="2">Lipid metabolism; sphingolipid metabolism.</text>
</comment>
<keyword evidence="8 9" id="KW-0472">Membrane</keyword>
<evidence type="ECO:0000256" key="2">
    <source>
        <dbReference type="ARBA" id="ARBA00004760"/>
    </source>
</evidence>
<feature type="transmembrane region" description="Helical" evidence="9">
    <location>
        <begin position="6"/>
        <end position="28"/>
    </location>
</feature>
<dbReference type="InterPro" id="IPR025993">
    <property type="entry name" value="Ceramide_glucosylTrfase"/>
</dbReference>
<evidence type="ECO:0000256" key="1">
    <source>
        <dbReference type="ARBA" id="ARBA00004141"/>
    </source>
</evidence>
<dbReference type="InterPro" id="IPR029044">
    <property type="entry name" value="Nucleotide-diphossugar_trans"/>
</dbReference>
<evidence type="ECO:0000256" key="9">
    <source>
        <dbReference type="SAM" id="Phobius"/>
    </source>
</evidence>
<dbReference type="Gene3D" id="3.90.550.10">
    <property type="entry name" value="Spore Coat Polysaccharide Biosynthesis Protein SpsA, Chain A"/>
    <property type="match status" value="1"/>
</dbReference>
<dbReference type="SUPFAM" id="SSF53448">
    <property type="entry name" value="Nucleotide-diphospho-sugar transferases"/>
    <property type="match status" value="1"/>
</dbReference>
<dbReference type="CDD" id="cd02520">
    <property type="entry name" value="Glucosylceramide_synthase"/>
    <property type="match status" value="1"/>
</dbReference>
<dbReference type="EMBL" id="DSRU01000044">
    <property type="protein sequence ID" value="HFM96790.1"/>
    <property type="molecule type" value="Genomic_DNA"/>
</dbReference>
<name>A0A7C3KC15_9CYAN</name>
<protein>
    <submittedName>
        <fullName evidence="10">Glycosyltransferase</fullName>
    </submittedName>
</protein>
<keyword evidence="4" id="KW-0328">Glycosyltransferase</keyword>
<evidence type="ECO:0000313" key="10">
    <source>
        <dbReference type="EMBL" id="HFM96790.1"/>
    </source>
</evidence>
<dbReference type="PANTHER" id="PTHR12726:SF0">
    <property type="entry name" value="CERAMIDE GLUCOSYLTRANSFERASE"/>
    <property type="match status" value="1"/>
</dbReference>
<comment type="pathway">
    <text evidence="3">Sphingolipid metabolism.</text>
</comment>
<comment type="caution">
    <text evidence="10">The sequence shown here is derived from an EMBL/GenBank/DDBJ whole genome shotgun (WGS) entry which is preliminary data.</text>
</comment>
<evidence type="ECO:0000256" key="8">
    <source>
        <dbReference type="ARBA" id="ARBA00023136"/>
    </source>
</evidence>
<dbReference type="AlphaFoldDB" id="A0A7C3KC15"/>
<comment type="subcellular location">
    <subcellularLocation>
        <location evidence="1">Membrane</location>
        <topology evidence="1">Multi-pass membrane protein</topology>
    </subcellularLocation>
</comment>
<proteinExistence type="predicted"/>
<keyword evidence="5 10" id="KW-0808">Transferase</keyword>
<reference evidence="10" key="1">
    <citation type="journal article" date="2020" name="mSystems">
        <title>Genome- and Community-Level Interaction Insights into Carbon Utilization and Element Cycling Functions of Hydrothermarchaeota in Hydrothermal Sediment.</title>
        <authorList>
            <person name="Zhou Z."/>
            <person name="Liu Y."/>
            <person name="Xu W."/>
            <person name="Pan J."/>
            <person name="Luo Z.H."/>
            <person name="Li M."/>
        </authorList>
    </citation>
    <scope>NUCLEOTIDE SEQUENCE [LARGE SCALE GENOMIC DNA]</scope>
    <source>
        <strain evidence="10">SpSt-418</strain>
    </source>
</reference>
<accession>A0A7C3KC15</accession>
<gene>
    <name evidence="10" type="ORF">ENR64_03305</name>
</gene>
<organism evidence="10">
    <name type="scientific">Oscillatoriales cyanobacterium SpSt-418</name>
    <dbReference type="NCBI Taxonomy" id="2282169"/>
    <lineage>
        <taxon>Bacteria</taxon>
        <taxon>Bacillati</taxon>
        <taxon>Cyanobacteriota</taxon>
        <taxon>Cyanophyceae</taxon>
        <taxon>Oscillatoriophycideae</taxon>
        <taxon>Oscillatoriales</taxon>
    </lineage>
</organism>
<feature type="transmembrane region" description="Helical" evidence="9">
    <location>
        <begin position="281"/>
        <end position="300"/>
    </location>
</feature>
<evidence type="ECO:0000256" key="3">
    <source>
        <dbReference type="ARBA" id="ARBA00004991"/>
    </source>
</evidence>
<dbReference type="Pfam" id="PF13506">
    <property type="entry name" value="Glyco_transf_21"/>
    <property type="match status" value="1"/>
</dbReference>
<keyword evidence="7 9" id="KW-1133">Transmembrane helix</keyword>
<sequence>MLLLLQLLLTGAIVGSLLFYAACAFFTLRFFRSPAPSLPEAEILPGISILVPVKGLDPDAWENWVSLCQQDYPTYEVLFGLVDTDDPAIPLLQKLEQTYPDKVRLFTGLAPRGINHKDSSLTYLLEAMQHEIIVFVDSDIQVSRDYLRTVTAPLVDPQVGMVTCAFVGRHPKYLGAALASLGRCCDFVPSALIARAMDGGLRFAVGATMAMRKSALEQAGGLHTSRIGSDYNLGKRTAEAGYRVELSRYLLESDTGNETVGELVRRELRWARTIRFNRGNIYYGQAFCFGTVWSVLLLLVSGLAKWTIALTLFTFVLRYLQAFIAVRNLQCDGLVGWLWLLPWRDALSFWVWLKGAWGDRVTWRGRNLQIYEDGLIRIADAGETSPS</sequence>
<dbReference type="GO" id="GO:0016020">
    <property type="term" value="C:membrane"/>
    <property type="evidence" value="ECO:0007669"/>
    <property type="project" value="UniProtKB-SubCell"/>
</dbReference>
<dbReference type="PANTHER" id="PTHR12726">
    <property type="entry name" value="CERAMIDE GLUCOSYLTRANSFERASE"/>
    <property type="match status" value="1"/>
</dbReference>
<dbReference type="GO" id="GO:0006679">
    <property type="term" value="P:glucosylceramide biosynthetic process"/>
    <property type="evidence" value="ECO:0007669"/>
    <property type="project" value="TreeGrafter"/>
</dbReference>
<dbReference type="GO" id="GO:0008120">
    <property type="term" value="F:ceramide glucosyltransferase activity"/>
    <property type="evidence" value="ECO:0007669"/>
    <property type="project" value="TreeGrafter"/>
</dbReference>
<evidence type="ECO:0000256" key="5">
    <source>
        <dbReference type="ARBA" id="ARBA00022679"/>
    </source>
</evidence>
<evidence type="ECO:0000256" key="4">
    <source>
        <dbReference type="ARBA" id="ARBA00022676"/>
    </source>
</evidence>